<evidence type="ECO:0000256" key="1">
    <source>
        <dbReference type="SAM" id="MobiDB-lite"/>
    </source>
</evidence>
<accession>A0A914W602</accession>
<evidence type="ECO:0000256" key="2">
    <source>
        <dbReference type="SAM" id="SignalP"/>
    </source>
</evidence>
<dbReference type="WBParaSite" id="PSAMB.scaffold3220size19216.g20708.t1">
    <property type="protein sequence ID" value="PSAMB.scaffold3220size19216.g20708.t1"/>
    <property type="gene ID" value="PSAMB.scaffold3220size19216.g20708"/>
</dbReference>
<feature type="signal peptide" evidence="2">
    <location>
        <begin position="1"/>
        <end position="19"/>
    </location>
</feature>
<feature type="region of interest" description="Disordered" evidence="1">
    <location>
        <begin position="102"/>
        <end position="145"/>
    </location>
</feature>
<sequence length="145" mass="15761">MCAVYNFLCILSLFAVGYAGKVGECRTECAELNNFKIVRVHLRETNVSAGLCQNSSGESAKVAEYICDLKVGLWVPDMESEEQFSFFPTPCPAVTIVEQSEIDTCPGNDKGPTPSTEPSSTPKPIPSPEDKKIDENQVSPPIKTT</sequence>
<name>A0A914W602_9BILA</name>
<feature type="compositionally biased region" description="Polar residues" evidence="1">
    <location>
        <begin position="136"/>
        <end position="145"/>
    </location>
</feature>
<evidence type="ECO:0000313" key="4">
    <source>
        <dbReference type="WBParaSite" id="PSAMB.scaffold3220size19216.g20708.t1"/>
    </source>
</evidence>
<dbReference type="Proteomes" id="UP000887566">
    <property type="component" value="Unplaced"/>
</dbReference>
<reference evidence="4" key="1">
    <citation type="submission" date="2022-11" db="UniProtKB">
        <authorList>
            <consortium name="WormBaseParasite"/>
        </authorList>
    </citation>
    <scope>IDENTIFICATION</scope>
</reference>
<keyword evidence="3" id="KW-1185">Reference proteome</keyword>
<organism evidence="3 4">
    <name type="scientific">Plectus sambesii</name>
    <dbReference type="NCBI Taxonomy" id="2011161"/>
    <lineage>
        <taxon>Eukaryota</taxon>
        <taxon>Metazoa</taxon>
        <taxon>Ecdysozoa</taxon>
        <taxon>Nematoda</taxon>
        <taxon>Chromadorea</taxon>
        <taxon>Plectida</taxon>
        <taxon>Plectina</taxon>
        <taxon>Plectoidea</taxon>
        <taxon>Plectidae</taxon>
        <taxon>Plectus</taxon>
    </lineage>
</organism>
<keyword evidence="2" id="KW-0732">Signal</keyword>
<evidence type="ECO:0000313" key="3">
    <source>
        <dbReference type="Proteomes" id="UP000887566"/>
    </source>
</evidence>
<protein>
    <submittedName>
        <fullName evidence="4">Uncharacterized protein</fullName>
    </submittedName>
</protein>
<dbReference type="AlphaFoldDB" id="A0A914W602"/>
<proteinExistence type="predicted"/>
<feature type="chain" id="PRO_5037747194" evidence="2">
    <location>
        <begin position="20"/>
        <end position="145"/>
    </location>
</feature>